<dbReference type="PRINTS" id="PR00385">
    <property type="entry name" value="P450"/>
</dbReference>
<keyword evidence="4" id="KW-0472">Membrane</keyword>
<organism evidence="5 6">
    <name type="scientific">Apiospora rasikravindrae</name>
    <dbReference type="NCBI Taxonomy" id="990691"/>
    <lineage>
        <taxon>Eukaryota</taxon>
        <taxon>Fungi</taxon>
        <taxon>Dikarya</taxon>
        <taxon>Ascomycota</taxon>
        <taxon>Pezizomycotina</taxon>
        <taxon>Sordariomycetes</taxon>
        <taxon>Xylariomycetidae</taxon>
        <taxon>Amphisphaeriales</taxon>
        <taxon>Apiosporaceae</taxon>
        <taxon>Apiospora</taxon>
    </lineage>
</organism>
<protein>
    <recommendedName>
        <fullName evidence="7">Cytochrome P450</fullName>
    </recommendedName>
</protein>
<keyword evidence="1" id="KW-0349">Heme</keyword>
<dbReference type="InterPro" id="IPR050121">
    <property type="entry name" value="Cytochrome_P450_monoxygenase"/>
</dbReference>
<gene>
    <name evidence="5" type="ORF">PG993_010114</name>
</gene>
<keyword evidence="4" id="KW-1133">Transmembrane helix</keyword>
<dbReference type="PRINTS" id="PR00463">
    <property type="entry name" value="EP450I"/>
</dbReference>
<dbReference type="Gene3D" id="1.10.630.10">
    <property type="entry name" value="Cytochrome P450"/>
    <property type="match status" value="2"/>
</dbReference>
<feature type="transmembrane region" description="Helical" evidence="4">
    <location>
        <begin position="6"/>
        <end position="28"/>
    </location>
</feature>
<evidence type="ECO:0008006" key="7">
    <source>
        <dbReference type="Google" id="ProtNLM"/>
    </source>
</evidence>
<reference evidence="5 6" key="1">
    <citation type="submission" date="2023-01" db="EMBL/GenBank/DDBJ databases">
        <title>Analysis of 21 Apiospora genomes using comparative genomics revels a genus with tremendous synthesis potential of carbohydrate active enzymes and secondary metabolites.</title>
        <authorList>
            <person name="Sorensen T."/>
        </authorList>
    </citation>
    <scope>NUCLEOTIDE SEQUENCE [LARGE SCALE GENOMIC DNA]</scope>
    <source>
        <strain evidence="5 6">CBS 33761</strain>
    </source>
</reference>
<evidence type="ECO:0000256" key="4">
    <source>
        <dbReference type="SAM" id="Phobius"/>
    </source>
</evidence>
<dbReference type="PANTHER" id="PTHR24305:SF226">
    <property type="entry name" value="CYTOCHROME P450 MONOOXYGENASE"/>
    <property type="match status" value="1"/>
</dbReference>
<evidence type="ECO:0000256" key="1">
    <source>
        <dbReference type="ARBA" id="ARBA00022617"/>
    </source>
</evidence>
<sequence>MTLGNIISTFVAYATYVLIPYIVLVIAYRVTLHPLATYPGPFLAKLTDGYAGLQALARRTHTNIWLNHDKYDIYQNPRVTKSHLYVASRLGGNPSIFSTFDRELHRQKRQVMGQPINDRSMRIFEPTMSQQIDVFLRLLLQGSHSSEPQNMTDRCQRLGFDTVGHLAFGCDLKLQTEEANRVMIRMLTMAKMRSIRALRRGIEASTISTPSWRSTPSRGGIYDGILWPEAIFFMTAGGTPPATTLSALFFYLSRYPECYEKLATEIRTQFSSARDIQGGPTLAACKYLRACIDESLRMAPPSLTTLWREQAADDPERGTAPLVIDGHVVPPGTQFGVNLYALHHNEEYFPDAFTFNPNRWLESEDPSDKQHRAFAPFIVGPRSCAGRAMAYLEVSLAMAKTLWYFNFHRAPGPLGEVGQGTKGVEKGFANVNEFQIRDMFNANHDGPYLVFRPRGDHCNELI</sequence>
<dbReference type="PANTHER" id="PTHR24305">
    <property type="entry name" value="CYTOCHROME P450"/>
    <property type="match status" value="1"/>
</dbReference>
<evidence type="ECO:0000256" key="2">
    <source>
        <dbReference type="ARBA" id="ARBA00022723"/>
    </source>
</evidence>
<comment type="caution">
    <text evidence="5">The sequence shown here is derived from an EMBL/GenBank/DDBJ whole genome shotgun (WGS) entry which is preliminary data.</text>
</comment>
<keyword evidence="2" id="KW-0479">Metal-binding</keyword>
<evidence type="ECO:0000313" key="6">
    <source>
        <dbReference type="Proteomes" id="UP001444661"/>
    </source>
</evidence>
<keyword evidence="6" id="KW-1185">Reference proteome</keyword>
<dbReference type="InterPro" id="IPR001128">
    <property type="entry name" value="Cyt_P450"/>
</dbReference>
<accession>A0ABR1SN24</accession>
<proteinExistence type="predicted"/>
<dbReference type="SUPFAM" id="SSF48264">
    <property type="entry name" value="Cytochrome P450"/>
    <property type="match status" value="1"/>
</dbReference>
<evidence type="ECO:0000313" key="5">
    <source>
        <dbReference type="EMBL" id="KAK8035119.1"/>
    </source>
</evidence>
<evidence type="ECO:0000256" key="3">
    <source>
        <dbReference type="ARBA" id="ARBA00023004"/>
    </source>
</evidence>
<dbReference type="InterPro" id="IPR002401">
    <property type="entry name" value="Cyt_P450_E_grp-I"/>
</dbReference>
<name>A0ABR1SN24_9PEZI</name>
<dbReference type="Proteomes" id="UP001444661">
    <property type="component" value="Unassembled WGS sequence"/>
</dbReference>
<keyword evidence="3" id="KW-0408">Iron</keyword>
<keyword evidence="4" id="KW-0812">Transmembrane</keyword>
<dbReference type="EMBL" id="JAQQWK010000009">
    <property type="protein sequence ID" value="KAK8035119.1"/>
    <property type="molecule type" value="Genomic_DNA"/>
</dbReference>
<dbReference type="InterPro" id="IPR036396">
    <property type="entry name" value="Cyt_P450_sf"/>
</dbReference>
<dbReference type="Pfam" id="PF00067">
    <property type="entry name" value="p450"/>
    <property type="match status" value="1"/>
</dbReference>